<feature type="region of interest" description="Disordered" evidence="1">
    <location>
        <begin position="1"/>
        <end position="70"/>
    </location>
</feature>
<dbReference type="AlphaFoldDB" id="A0A645GQ99"/>
<feature type="compositionally biased region" description="Basic residues" evidence="1">
    <location>
        <begin position="1"/>
        <end position="10"/>
    </location>
</feature>
<evidence type="ECO:0000313" key="2">
    <source>
        <dbReference type="EMBL" id="MPN28102.1"/>
    </source>
</evidence>
<dbReference type="EMBL" id="VSSQ01078248">
    <property type="protein sequence ID" value="MPN28102.1"/>
    <property type="molecule type" value="Genomic_DNA"/>
</dbReference>
<reference evidence="2" key="1">
    <citation type="submission" date="2019-08" db="EMBL/GenBank/DDBJ databases">
        <authorList>
            <person name="Kucharzyk K."/>
            <person name="Murdoch R.W."/>
            <person name="Higgins S."/>
            <person name="Loffler F."/>
        </authorList>
    </citation>
    <scope>NUCLEOTIDE SEQUENCE</scope>
</reference>
<proteinExistence type="predicted"/>
<gene>
    <name evidence="2" type="ORF">SDC9_175541</name>
</gene>
<sequence length="96" mass="11056">MEQRQRRPRIAVRVDPGDHRQAEHAQRERRDDQDQRRAHPPQDEEEDGAHRRVLTGLGCRTRRAQRRSMTDSLIISTTEMTLASSAPADSDTTVDI</sequence>
<comment type="caution">
    <text evidence="2">The sequence shown here is derived from an EMBL/GenBank/DDBJ whole genome shotgun (WGS) entry which is preliminary data.</text>
</comment>
<protein>
    <submittedName>
        <fullName evidence="2">Uncharacterized protein</fullName>
    </submittedName>
</protein>
<organism evidence="2">
    <name type="scientific">bioreactor metagenome</name>
    <dbReference type="NCBI Taxonomy" id="1076179"/>
    <lineage>
        <taxon>unclassified sequences</taxon>
        <taxon>metagenomes</taxon>
        <taxon>ecological metagenomes</taxon>
    </lineage>
</organism>
<name>A0A645GQ99_9ZZZZ</name>
<evidence type="ECO:0000256" key="1">
    <source>
        <dbReference type="SAM" id="MobiDB-lite"/>
    </source>
</evidence>
<accession>A0A645GQ99</accession>
<feature type="compositionally biased region" description="Basic and acidic residues" evidence="1">
    <location>
        <begin position="15"/>
        <end position="42"/>
    </location>
</feature>